<evidence type="ECO:0000313" key="3">
    <source>
        <dbReference type="EMBL" id="WIA14206.1"/>
    </source>
</evidence>
<feature type="coiled-coil region" evidence="1">
    <location>
        <begin position="202"/>
        <end position="240"/>
    </location>
</feature>
<accession>A0ABY8U2N4</accession>
<reference evidence="3 4" key="1">
    <citation type="submission" date="2023-05" db="EMBL/GenBank/DDBJ databases">
        <title>A 100% complete, gapless, phased diploid assembly of the Scenedesmus obliquus UTEX 3031 genome.</title>
        <authorList>
            <person name="Biondi T.C."/>
            <person name="Hanschen E.R."/>
            <person name="Kwon T."/>
            <person name="Eng W."/>
            <person name="Kruse C.P.S."/>
            <person name="Koehler S.I."/>
            <person name="Kunde Y."/>
            <person name="Gleasner C.D."/>
            <person name="You Mak K.T."/>
            <person name="Polle J."/>
            <person name="Hovde B.T."/>
            <person name="Starkenburg S.R."/>
        </authorList>
    </citation>
    <scope>NUCLEOTIDE SEQUENCE [LARGE SCALE GENOMIC DNA]</scope>
    <source>
        <strain evidence="3 4">DOE0152z</strain>
    </source>
</reference>
<gene>
    <name evidence="3" type="ORF">OEZ85_002745</name>
</gene>
<proteinExistence type="predicted"/>
<dbReference type="Proteomes" id="UP001244341">
    <property type="component" value="Chromosome 5b"/>
</dbReference>
<feature type="region of interest" description="Disordered" evidence="2">
    <location>
        <begin position="390"/>
        <end position="425"/>
    </location>
</feature>
<evidence type="ECO:0000313" key="4">
    <source>
        <dbReference type="Proteomes" id="UP001244341"/>
    </source>
</evidence>
<sequence>MQRDAEQRSGASGIRLHSDGLHGMSPRSLGKLVDMQHPRSGSPHDLAAAAGLRGNAAVPGVRFATARAEAPVPTAGSAQASKDSTRMQAAASWMPMLPPASTHGVSNVARHASPGAGDYAIGSSSATPRQKCFKVPYQFSTPTEKRLQKQLEAVRRDPAERAALAARLEQYEAQEAPLRQAREALLAANKQQAGSLTAGAKLAALQERRAKEEELLLLAKQLHKQREEELLRQKEAAVERGEAIKQRRLQEEAEREAAALHAWQTKQWSGVVCSTCYLTQLLISVRQMQQLQLLASQQESAVIKLQSAWRSQLRLVVKHVQHAVLKDVRLGKQLNLQRTAQHLLLTNQWIALECKMIALARKRAGADVITAPAKGSTTQSKLAAQLEARKKGTALATSRPPATDDAPCNASSSSSPAGPGATSCHINDRLLPEDLSPSPLKVKGLLAQVYLKLKAGAYVAVVGRTWKELAVHKRVCREHGNLAAARSILRGASQAGTQQQAGSEAGCSSSSSAAAVPKLPPFRATATLQELAVLMQQAAAETPHYEAVIAKQNLDGYMAKLEQELAARKERTSSAARPAVTFDGSNGDTDGSPGTAAAPSRDSKPGDDWAQETLSRFEACLRKRFQLAGCSLVEGLTVNSATCQADWDDMTLSSLLYRS</sequence>
<evidence type="ECO:0000256" key="1">
    <source>
        <dbReference type="SAM" id="Coils"/>
    </source>
</evidence>
<feature type="region of interest" description="Disordered" evidence="2">
    <location>
        <begin position="1"/>
        <end position="32"/>
    </location>
</feature>
<keyword evidence="1" id="KW-0175">Coiled coil</keyword>
<feature type="compositionally biased region" description="Low complexity" evidence="2">
    <location>
        <begin position="410"/>
        <end position="421"/>
    </location>
</feature>
<protein>
    <submittedName>
        <fullName evidence="3">Uncharacterized protein</fullName>
    </submittedName>
</protein>
<dbReference type="EMBL" id="CP126212">
    <property type="protein sequence ID" value="WIA14206.1"/>
    <property type="molecule type" value="Genomic_DNA"/>
</dbReference>
<evidence type="ECO:0000256" key="2">
    <source>
        <dbReference type="SAM" id="MobiDB-lite"/>
    </source>
</evidence>
<keyword evidence="4" id="KW-1185">Reference proteome</keyword>
<organism evidence="3 4">
    <name type="scientific">Tetradesmus obliquus</name>
    <name type="common">Green alga</name>
    <name type="synonym">Acutodesmus obliquus</name>
    <dbReference type="NCBI Taxonomy" id="3088"/>
    <lineage>
        <taxon>Eukaryota</taxon>
        <taxon>Viridiplantae</taxon>
        <taxon>Chlorophyta</taxon>
        <taxon>core chlorophytes</taxon>
        <taxon>Chlorophyceae</taxon>
        <taxon>CS clade</taxon>
        <taxon>Sphaeropleales</taxon>
        <taxon>Scenedesmaceae</taxon>
        <taxon>Tetradesmus</taxon>
    </lineage>
</organism>
<feature type="region of interest" description="Disordered" evidence="2">
    <location>
        <begin position="568"/>
        <end position="609"/>
    </location>
</feature>
<name>A0ABY8U2N4_TETOB</name>